<evidence type="ECO:0000313" key="6">
    <source>
        <dbReference type="Proteomes" id="UP000066480"/>
    </source>
</evidence>
<accession>A0A0K1JIM5</accession>
<keyword evidence="3 4" id="KW-0732">Signal</keyword>
<dbReference type="PANTHER" id="PTHR42953:SF3">
    <property type="entry name" value="HIGH-AFFINITY ZINC UPTAKE SYSTEM PROTEIN ZNUA"/>
    <property type="match status" value="1"/>
</dbReference>
<organism evidence="5 6">
    <name type="scientific">Luteipulveratus mongoliensis</name>
    <dbReference type="NCBI Taxonomy" id="571913"/>
    <lineage>
        <taxon>Bacteria</taxon>
        <taxon>Bacillati</taxon>
        <taxon>Actinomycetota</taxon>
        <taxon>Actinomycetes</taxon>
        <taxon>Micrococcales</taxon>
        <taxon>Dermacoccaceae</taxon>
        <taxon>Luteipulveratus</taxon>
    </lineage>
</organism>
<dbReference type="RefSeq" id="WP_083450137.1">
    <property type="nucleotide sequence ID" value="NZ_CP011112.1"/>
</dbReference>
<dbReference type="InterPro" id="IPR050492">
    <property type="entry name" value="Bact_metal-bind_prot9"/>
</dbReference>
<dbReference type="GO" id="GO:0007155">
    <property type="term" value="P:cell adhesion"/>
    <property type="evidence" value="ECO:0007669"/>
    <property type="project" value="InterPro"/>
</dbReference>
<feature type="chain" id="PRO_5005461367" description="ABC transporter substrate-binding protein" evidence="4">
    <location>
        <begin position="21"/>
        <end position="322"/>
    </location>
</feature>
<evidence type="ECO:0000256" key="2">
    <source>
        <dbReference type="ARBA" id="ARBA00022448"/>
    </source>
</evidence>
<dbReference type="STRING" id="571913.VV02_13070"/>
<dbReference type="Gene3D" id="3.40.50.1980">
    <property type="entry name" value="Nitrogenase molybdenum iron protein domain"/>
    <property type="match status" value="2"/>
</dbReference>
<name>A0A0K1JIM5_9MICO</name>
<dbReference type="GO" id="GO:0030001">
    <property type="term" value="P:metal ion transport"/>
    <property type="evidence" value="ECO:0007669"/>
    <property type="project" value="InterPro"/>
</dbReference>
<dbReference type="AlphaFoldDB" id="A0A0K1JIM5"/>
<sequence length="322" mass="32950">MSLRLGAAVATALLSTTALAACGSEGTGGSGGSGGSGSKGGQVDVIASFYPLQFAIQQIGGSHVNVSSLTKPGVEPHDLELTPKDVAKVSDAKLFVFEKGISGAVDQTAKNQASKTSYDVGPAAHLDLKLTSPVAEAHSTEGEHEDEAGATDPHFWLDPVRYQSVGNAIAAQLSKVDPEHKADYDAGAKAFGGKLNTLSGDLTTGLKSCSRKDVVTSHAAFGYLAARTGLTQVPIAGLSPESEPEGSQLASIATYAKAHHVTTIYTETLVSPAFADTVAKSTGATTAVLDPIEGVTDKSAGKDYFEIMRSNLAALKKGQGCS</sequence>
<dbReference type="InterPro" id="IPR006129">
    <property type="entry name" value="AdhesinB"/>
</dbReference>
<gene>
    <name evidence="5" type="ORF">VV02_13070</name>
</gene>
<protein>
    <recommendedName>
        <fullName evidence="7">ABC transporter substrate-binding protein</fullName>
    </recommendedName>
</protein>
<dbReference type="SUPFAM" id="SSF53807">
    <property type="entry name" value="Helical backbone' metal receptor"/>
    <property type="match status" value="1"/>
</dbReference>
<dbReference type="PANTHER" id="PTHR42953">
    <property type="entry name" value="HIGH-AFFINITY ZINC UPTAKE SYSTEM PROTEIN ZNUA-RELATED"/>
    <property type="match status" value="1"/>
</dbReference>
<dbReference type="Pfam" id="PF01297">
    <property type="entry name" value="ZnuA"/>
    <property type="match status" value="1"/>
</dbReference>
<comment type="similarity">
    <text evidence="1">Belongs to the bacterial solute-binding protein 9 family.</text>
</comment>
<dbReference type="Proteomes" id="UP000066480">
    <property type="component" value="Chromosome"/>
</dbReference>
<dbReference type="PRINTS" id="PR00691">
    <property type="entry name" value="ADHESINB"/>
</dbReference>
<dbReference type="InterPro" id="IPR006127">
    <property type="entry name" value="ZnuA-like"/>
</dbReference>
<keyword evidence="6" id="KW-1185">Reference proteome</keyword>
<evidence type="ECO:0000313" key="5">
    <source>
        <dbReference type="EMBL" id="AKU16574.1"/>
    </source>
</evidence>
<reference evidence="5 6" key="1">
    <citation type="submission" date="2015-03" db="EMBL/GenBank/DDBJ databases">
        <title>Luteipulveratus halotolerans sp. nov., a novel actinobacterium (Dermacoccaceae) from Sarawak, Malaysia.</title>
        <authorList>
            <person name="Juboi H."/>
            <person name="Basik A."/>
            <person name="Shamsul S.S."/>
            <person name="Arnold P."/>
            <person name="Schmitt E.K."/>
            <person name="Sanglier J.-J."/>
            <person name="Yeo T."/>
        </authorList>
    </citation>
    <scope>NUCLEOTIDE SEQUENCE [LARGE SCALE GENOMIC DNA]</scope>
    <source>
        <strain evidence="5 6">MN07-A0370</strain>
    </source>
</reference>
<keyword evidence="2" id="KW-0813">Transport</keyword>
<dbReference type="PATRIC" id="fig|571913.6.peg.2660"/>
<feature type="signal peptide" evidence="4">
    <location>
        <begin position="1"/>
        <end position="20"/>
    </location>
</feature>
<dbReference type="GO" id="GO:0046872">
    <property type="term" value="F:metal ion binding"/>
    <property type="evidence" value="ECO:0007669"/>
    <property type="project" value="InterPro"/>
</dbReference>
<evidence type="ECO:0000256" key="1">
    <source>
        <dbReference type="ARBA" id="ARBA00011028"/>
    </source>
</evidence>
<evidence type="ECO:0000256" key="3">
    <source>
        <dbReference type="ARBA" id="ARBA00022729"/>
    </source>
</evidence>
<evidence type="ECO:0000256" key="4">
    <source>
        <dbReference type="SAM" id="SignalP"/>
    </source>
</evidence>
<dbReference type="KEGG" id="lmoi:VV02_13070"/>
<evidence type="ECO:0008006" key="7">
    <source>
        <dbReference type="Google" id="ProtNLM"/>
    </source>
</evidence>
<dbReference type="PROSITE" id="PS51257">
    <property type="entry name" value="PROKAR_LIPOPROTEIN"/>
    <property type="match status" value="1"/>
</dbReference>
<dbReference type="EMBL" id="CP011112">
    <property type="protein sequence ID" value="AKU16574.1"/>
    <property type="molecule type" value="Genomic_DNA"/>
</dbReference>
<proteinExistence type="inferred from homology"/>